<feature type="compositionally biased region" description="Basic and acidic residues" evidence="5">
    <location>
        <begin position="460"/>
        <end position="469"/>
    </location>
</feature>
<feature type="compositionally biased region" description="Polar residues" evidence="5">
    <location>
        <begin position="43"/>
        <end position="66"/>
    </location>
</feature>
<dbReference type="AlphaFoldDB" id="A0A0B2VPW0"/>
<feature type="compositionally biased region" description="Low complexity" evidence="5">
    <location>
        <begin position="493"/>
        <end position="519"/>
    </location>
</feature>
<keyword evidence="2" id="KW-0217">Developmental protein</keyword>
<evidence type="ECO:0000313" key="7">
    <source>
        <dbReference type="Proteomes" id="UP000031036"/>
    </source>
</evidence>
<evidence type="ECO:0000256" key="3">
    <source>
        <dbReference type="ARBA" id="ARBA00023242"/>
    </source>
</evidence>
<name>A0A0B2VPW0_TOXCA</name>
<gene>
    <name evidence="6" type="primary">donson</name>
    <name evidence="6" type="ORF">Tcan_17065</name>
</gene>
<organism evidence="6 7">
    <name type="scientific">Toxocara canis</name>
    <name type="common">Canine roundworm</name>
    <dbReference type="NCBI Taxonomy" id="6265"/>
    <lineage>
        <taxon>Eukaryota</taxon>
        <taxon>Metazoa</taxon>
        <taxon>Ecdysozoa</taxon>
        <taxon>Nematoda</taxon>
        <taxon>Chromadorea</taxon>
        <taxon>Rhabditida</taxon>
        <taxon>Spirurina</taxon>
        <taxon>Ascaridomorpha</taxon>
        <taxon>Ascaridoidea</taxon>
        <taxon>Toxocaridae</taxon>
        <taxon>Toxocara</taxon>
    </lineage>
</organism>
<reference evidence="6 7" key="1">
    <citation type="submission" date="2014-11" db="EMBL/GenBank/DDBJ databases">
        <title>Genetic blueprint of the zoonotic pathogen Toxocara canis.</title>
        <authorList>
            <person name="Zhu X.-Q."/>
            <person name="Korhonen P.K."/>
            <person name="Cai H."/>
            <person name="Young N.D."/>
            <person name="Nejsum P."/>
            <person name="von Samson-Himmelstjerna G."/>
            <person name="Boag P.R."/>
            <person name="Tan P."/>
            <person name="Li Q."/>
            <person name="Min J."/>
            <person name="Yang Y."/>
            <person name="Wang X."/>
            <person name="Fang X."/>
            <person name="Hall R.S."/>
            <person name="Hofmann A."/>
            <person name="Sternberg P.W."/>
            <person name="Jex A.R."/>
            <person name="Gasser R.B."/>
        </authorList>
    </citation>
    <scope>NUCLEOTIDE SEQUENCE [LARGE SCALE GENOMIC DNA]</scope>
    <source>
        <strain evidence="6">PN_DK_2014</strain>
    </source>
</reference>
<comment type="caution">
    <text evidence="6">The sequence shown here is derived from an EMBL/GenBank/DDBJ whole genome shotgun (WGS) entry which is preliminary data.</text>
</comment>
<dbReference type="OrthoDB" id="534063at2759"/>
<evidence type="ECO:0000256" key="5">
    <source>
        <dbReference type="SAM" id="MobiDB-lite"/>
    </source>
</evidence>
<dbReference type="STRING" id="6265.A0A0B2VPW0"/>
<comment type="subcellular location">
    <subcellularLocation>
        <location evidence="1">Nucleus</location>
    </subcellularLocation>
</comment>
<evidence type="ECO:0000256" key="2">
    <source>
        <dbReference type="ARBA" id="ARBA00022473"/>
    </source>
</evidence>
<evidence type="ECO:0000256" key="1">
    <source>
        <dbReference type="ARBA" id="ARBA00004123"/>
    </source>
</evidence>
<feature type="region of interest" description="Disordered" evidence="5">
    <location>
        <begin position="393"/>
        <end position="470"/>
    </location>
</feature>
<dbReference type="GO" id="GO:0005634">
    <property type="term" value="C:nucleus"/>
    <property type="evidence" value="ECO:0007669"/>
    <property type="project" value="UniProtKB-SubCell"/>
</dbReference>
<feature type="region of interest" description="Disordered" evidence="5">
    <location>
        <begin position="486"/>
        <end position="523"/>
    </location>
</feature>
<feature type="compositionally biased region" description="Low complexity" evidence="5">
    <location>
        <begin position="393"/>
        <end position="404"/>
    </location>
</feature>
<dbReference type="Proteomes" id="UP000031036">
    <property type="component" value="Unassembled WGS sequence"/>
</dbReference>
<dbReference type="PANTHER" id="PTHR12972">
    <property type="entry name" value="DOWNSTREAM NEIGHBOR OF SON"/>
    <property type="match status" value="1"/>
</dbReference>
<accession>A0A0B2VPW0</accession>
<dbReference type="EMBL" id="JPKZ01000758">
    <property type="protein sequence ID" value="KHN85566.1"/>
    <property type="molecule type" value="Genomic_DNA"/>
</dbReference>
<dbReference type="OMA" id="NGPIMPH"/>
<comment type="similarity">
    <text evidence="4">Belongs to the DONSON family.</text>
</comment>
<protein>
    <submittedName>
        <fullName evidence="6">Protein downstream neighbor of son-like protein</fullName>
    </submittedName>
</protein>
<evidence type="ECO:0000313" key="6">
    <source>
        <dbReference type="EMBL" id="KHN85566.1"/>
    </source>
</evidence>
<keyword evidence="3" id="KW-0539">Nucleus</keyword>
<feature type="region of interest" description="Disordered" evidence="5">
    <location>
        <begin position="43"/>
        <end position="94"/>
    </location>
</feature>
<dbReference type="InterPro" id="IPR024861">
    <property type="entry name" value="Donson"/>
</dbReference>
<sequence length="665" mass="74041">MASSNVKKESPAWKNPREIFRRHLKRKSSSRRLLTEIASSPALLQSELSTQSQPAFDSPVSRNMTRFCNPFKRGSPRKRAFGKSDPVTEKENSQIPLSWDSEETLHTFASSSIFDRIDEEQGVTKRSRSSFYGDGIPDIYPTDFSAFTNLSSSSPKSALSKLEDMEKTKSATLPHDLRLGWKLRMESKKPFPWMNNPLVPGRYQVRMSGIEQDIAIRIFCGQESTSVNDVPKFFIVEDVGERSYACSNFACEELSPLVRLQAAIMYWQYPNIAWMRMFPRIDGSQKLAGASRDSQIPSIQTIGPGLAAALVEQWTQAFEQLFHSWKKGTRSSFYLCCSSFTVLFLKTPRELPTEIDDDSTCSSWRVAGDCFRVIITPTTLGFREQLRDEGISYTMRSRTSTSGRSSKESGPAFGQEVDENTSTFDRSESQPALIIPDKQSDEQKPLDFGNLTGEAEEEESPNKLDRSDDSDNVAWLKDIGMSPASTRRLTKHLSMSSMSVRSGGSSDSGRSLPGGTLLGDDGGKSTVVISEPSSIQALFNLFNTSKICRPVTGSHAGIPPTLLSAQPFLHSTLSSLNKSSQIVKKGNEEMVYICELGNGPIMPHMIASVFEFVNNCPTINNTDNSVTLHVSGRSYCQGINQAIASEGFSDWNELVYRVAERNFYY</sequence>
<proteinExistence type="inferred from homology"/>
<dbReference type="GO" id="GO:0033260">
    <property type="term" value="P:nuclear DNA replication"/>
    <property type="evidence" value="ECO:0007669"/>
    <property type="project" value="TreeGrafter"/>
</dbReference>
<evidence type="ECO:0000256" key="4">
    <source>
        <dbReference type="ARBA" id="ARBA00025806"/>
    </source>
</evidence>
<keyword evidence="7" id="KW-1185">Reference proteome</keyword>
<dbReference type="PANTHER" id="PTHR12972:SF0">
    <property type="entry name" value="PROTEIN DOWNSTREAM NEIGHBOR OF SON"/>
    <property type="match status" value="1"/>
</dbReference>